<feature type="transmembrane region" description="Helical" evidence="5">
    <location>
        <begin position="66"/>
        <end position="85"/>
    </location>
</feature>
<organism evidence="7">
    <name type="scientific">Pithovirus LCPAC103</name>
    <dbReference type="NCBI Taxonomy" id="2506588"/>
    <lineage>
        <taxon>Viruses</taxon>
        <taxon>Pithoviruses</taxon>
    </lineage>
</organism>
<feature type="transmembrane region" description="Helical" evidence="5">
    <location>
        <begin position="144"/>
        <end position="167"/>
    </location>
</feature>
<dbReference type="PANTHER" id="PTHR11863">
    <property type="entry name" value="STEROL DESATURASE"/>
    <property type="match status" value="1"/>
</dbReference>
<dbReference type="GO" id="GO:0016020">
    <property type="term" value="C:membrane"/>
    <property type="evidence" value="ECO:0007669"/>
    <property type="project" value="UniProtKB-SubCell"/>
</dbReference>
<evidence type="ECO:0000256" key="5">
    <source>
        <dbReference type="SAM" id="Phobius"/>
    </source>
</evidence>
<evidence type="ECO:0000256" key="4">
    <source>
        <dbReference type="ARBA" id="ARBA00023136"/>
    </source>
</evidence>
<feature type="transmembrane region" description="Helical" evidence="5">
    <location>
        <begin position="110"/>
        <end position="132"/>
    </location>
</feature>
<evidence type="ECO:0000256" key="2">
    <source>
        <dbReference type="ARBA" id="ARBA00022692"/>
    </source>
</evidence>
<dbReference type="GO" id="GO:0005506">
    <property type="term" value="F:iron ion binding"/>
    <property type="evidence" value="ECO:0007669"/>
    <property type="project" value="InterPro"/>
</dbReference>
<keyword evidence="3 5" id="KW-1133">Transmembrane helix</keyword>
<proteinExistence type="predicted"/>
<name>A0A481Z3A6_9VIRU</name>
<evidence type="ECO:0000259" key="6">
    <source>
        <dbReference type="Pfam" id="PF04116"/>
    </source>
</evidence>
<evidence type="ECO:0000256" key="1">
    <source>
        <dbReference type="ARBA" id="ARBA00004370"/>
    </source>
</evidence>
<gene>
    <name evidence="7" type="ORF">LCPAC103_00440</name>
</gene>
<feature type="transmembrane region" description="Helical" evidence="5">
    <location>
        <begin position="6"/>
        <end position="27"/>
    </location>
</feature>
<keyword evidence="4 5" id="KW-0472">Membrane</keyword>
<reference evidence="7" key="1">
    <citation type="journal article" date="2019" name="MBio">
        <title>Virus Genomes from Deep Sea Sediments Expand the Ocean Megavirome and Support Independent Origins of Viral Gigantism.</title>
        <authorList>
            <person name="Backstrom D."/>
            <person name="Yutin N."/>
            <person name="Jorgensen S.L."/>
            <person name="Dharamshi J."/>
            <person name="Homa F."/>
            <person name="Zaremba-Niedwiedzka K."/>
            <person name="Spang A."/>
            <person name="Wolf Y.I."/>
            <person name="Koonin E.V."/>
            <person name="Ettema T.J."/>
        </authorList>
    </citation>
    <scope>NUCLEOTIDE SEQUENCE</scope>
</reference>
<feature type="transmembrane region" description="Helical" evidence="5">
    <location>
        <begin position="34"/>
        <end position="54"/>
    </location>
</feature>
<dbReference type="GO" id="GO:0016491">
    <property type="term" value="F:oxidoreductase activity"/>
    <property type="evidence" value="ECO:0007669"/>
    <property type="project" value="InterPro"/>
</dbReference>
<dbReference type="EMBL" id="MK500479">
    <property type="protein sequence ID" value="QBK90363.1"/>
    <property type="molecule type" value="Genomic_DNA"/>
</dbReference>
<evidence type="ECO:0000313" key="7">
    <source>
        <dbReference type="EMBL" id="QBK90363.1"/>
    </source>
</evidence>
<dbReference type="GO" id="GO:0008610">
    <property type="term" value="P:lipid biosynthetic process"/>
    <property type="evidence" value="ECO:0007669"/>
    <property type="project" value="InterPro"/>
</dbReference>
<sequence>MYSNQAIAALKLFWSVYMLTAVVFQLVSDRAITHYIEVMTQVCINITGSSLLILTVVDSHETIATIWWPYQIFWSLLLLEFWFYYAHRLVHHRWFYSVIHKKHHRFKEPYAMTGVYCSLTEMILVNTMAVAIGPMMTGMSDYLLLIWVSVIAANVTVSHSGLVIPYISSGTHDVHHQKLNKNFGILGILDWIHGTYQAPF</sequence>
<dbReference type="InterPro" id="IPR006694">
    <property type="entry name" value="Fatty_acid_hydroxylase"/>
</dbReference>
<dbReference type="Pfam" id="PF04116">
    <property type="entry name" value="FA_hydroxylase"/>
    <property type="match status" value="1"/>
</dbReference>
<accession>A0A481Z3A6</accession>
<evidence type="ECO:0000256" key="3">
    <source>
        <dbReference type="ARBA" id="ARBA00022989"/>
    </source>
</evidence>
<dbReference type="InterPro" id="IPR050307">
    <property type="entry name" value="Sterol_Desaturase_Related"/>
</dbReference>
<keyword evidence="2 5" id="KW-0812">Transmembrane</keyword>
<protein>
    <submittedName>
        <fullName evidence="7">Fatty acid hydroxylase family protein</fullName>
    </submittedName>
</protein>
<comment type="subcellular location">
    <subcellularLocation>
        <location evidence="1">Membrane</location>
    </subcellularLocation>
</comment>
<feature type="domain" description="Fatty acid hydroxylase" evidence="6">
    <location>
        <begin position="76"/>
        <end position="195"/>
    </location>
</feature>